<feature type="signal peptide" evidence="1">
    <location>
        <begin position="1"/>
        <end position="16"/>
    </location>
</feature>
<accession>A0A8C5VEU8</accession>
<organism evidence="2 3">
    <name type="scientific">Microcebus murinus</name>
    <name type="common">Gray mouse lemur</name>
    <name type="synonym">Lemur murinus</name>
    <dbReference type="NCBI Taxonomy" id="30608"/>
    <lineage>
        <taxon>Eukaryota</taxon>
        <taxon>Metazoa</taxon>
        <taxon>Chordata</taxon>
        <taxon>Craniata</taxon>
        <taxon>Vertebrata</taxon>
        <taxon>Euteleostomi</taxon>
        <taxon>Mammalia</taxon>
        <taxon>Eutheria</taxon>
        <taxon>Euarchontoglires</taxon>
        <taxon>Primates</taxon>
        <taxon>Strepsirrhini</taxon>
        <taxon>Lemuriformes</taxon>
        <taxon>Cheirogaleidae</taxon>
        <taxon>Microcebus</taxon>
    </lineage>
</organism>
<keyword evidence="3" id="KW-1185">Reference proteome</keyword>
<dbReference type="EMBL" id="ABDC03031094">
    <property type="status" value="NOT_ANNOTATED_CDS"/>
    <property type="molecule type" value="Genomic_DNA"/>
</dbReference>
<keyword evidence="1" id="KW-0732">Signal</keyword>
<dbReference type="Ensembl" id="ENSMICT00000045788.2">
    <property type="protein sequence ID" value="ENSMICP00000018341.1"/>
    <property type="gene ID" value="ENSMICG00000015496.3"/>
</dbReference>
<dbReference type="AlphaFoldDB" id="A0A8C5VEU8"/>
<dbReference type="GeneTree" id="ENSGT00390000010702"/>
<reference evidence="2" key="3">
    <citation type="submission" date="2025-09" db="UniProtKB">
        <authorList>
            <consortium name="Ensembl"/>
        </authorList>
    </citation>
    <scope>IDENTIFICATION</scope>
</reference>
<dbReference type="EMBL" id="ABDC03031093">
    <property type="status" value="NOT_ANNOTATED_CDS"/>
    <property type="molecule type" value="Genomic_DNA"/>
</dbReference>
<reference evidence="2" key="2">
    <citation type="submission" date="2025-08" db="UniProtKB">
        <authorList>
            <consortium name="Ensembl"/>
        </authorList>
    </citation>
    <scope>IDENTIFICATION</scope>
</reference>
<gene>
    <name evidence="2" type="primary">MEPE</name>
</gene>
<evidence type="ECO:0000313" key="2">
    <source>
        <dbReference type="Ensembl" id="ENSMICP00000018341.1"/>
    </source>
</evidence>
<proteinExistence type="predicted"/>
<name>A0A8C5VEU8_MICMU</name>
<feature type="chain" id="PRO_5034533472" evidence="1">
    <location>
        <begin position="17"/>
        <end position="80"/>
    </location>
</feature>
<dbReference type="Proteomes" id="UP000694394">
    <property type="component" value="Chromosome 29"/>
</dbReference>
<evidence type="ECO:0000256" key="1">
    <source>
        <dbReference type="SAM" id="SignalP"/>
    </source>
</evidence>
<sequence>MQVVCVGLLFFTVAWAAPTFQPQTEKTKQGCVEEQRKSVFQNLPRPMLRPKSCSASGPASASVRKKKTKTISFCAIWTGE</sequence>
<protein>
    <submittedName>
        <fullName evidence="2">Matrix extracellular phosphoglycoprotein</fullName>
    </submittedName>
</protein>
<reference evidence="2" key="1">
    <citation type="submission" date="2016-12" db="EMBL/GenBank/DDBJ databases">
        <title>Mouse lemur reference genome and diversity panel.</title>
        <authorList>
            <person name="Harris R."/>
            <person name="Larsen P."/>
            <person name="Liu Y."/>
            <person name="Hughes D.S."/>
            <person name="Murali S."/>
            <person name="Raveendran M."/>
            <person name="Korchina V."/>
            <person name="Wang M."/>
            <person name="Jhangiani S."/>
            <person name="Bandaranaike D."/>
            <person name="Bellair M."/>
            <person name="Blankenburg K."/>
            <person name="Chao H."/>
            <person name="Dahdouli M."/>
            <person name="Dinh H."/>
            <person name="Doddapaneni H."/>
            <person name="English A."/>
            <person name="Firestine M."/>
            <person name="Gnanaolivu R."/>
            <person name="Gross S."/>
            <person name="Hernandez B."/>
            <person name="Javaid M."/>
            <person name="Jayaseelan J."/>
            <person name="Jones J."/>
            <person name="Khan Z."/>
            <person name="Kovar C."/>
            <person name="Kurapati P."/>
            <person name="Le B."/>
            <person name="Lee S."/>
            <person name="Li M."/>
            <person name="Mathew T."/>
            <person name="Narasimhan A."/>
            <person name="Ngo D."/>
            <person name="Nguyen L."/>
            <person name="Okwuonu G."/>
            <person name="Ongeri F."/>
            <person name="Osuji N."/>
            <person name="Pu L.-L."/>
            <person name="Puazo M."/>
            <person name="Quiroz J."/>
            <person name="Raj R."/>
            <person name="Rajbhandari K."/>
            <person name="Reid J.G."/>
            <person name="Santibanez J."/>
            <person name="Sexton D."/>
            <person name="Skinner E."/>
            <person name="Vee V."/>
            <person name="Weissenberger G."/>
            <person name="Wu Y."/>
            <person name="Xin Y."/>
            <person name="Han Y."/>
            <person name="Campbell C."/>
            <person name="Brown A."/>
            <person name="Sullivan B."/>
            <person name="Shelton J."/>
            <person name="Brown S."/>
            <person name="Dudchenko O."/>
            <person name="Machol I."/>
            <person name="Durand N."/>
            <person name="Shamim M."/>
            <person name="Lieberman A."/>
            <person name="Muzny D.M."/>
            <person name="Richards S."/>
            <person name="Yoder A."/>
            <person name="Worley K.C."/>
            <person name="Rogers J."/>
            <person name="Gibbs R.A."/>
        </authorList>
    </citation>
    <scope>NUCLEOTIDE SEQUENCE [LARGE SCALE GENOMIC DNA]</scope>
</reference>
<evidence type="ECO:0000313" key="3">
    <source>
        <dbReference type="Proteomes" id="UP000694394"/>
    </source>
</evidence>